<dbReference type="SUPFAM" id="SSF52743">
    <property type="entry name" value="Subtilisin-like"/>
    <property type="match status" value="1"/>
</dbReference>
<dbReference type="AlphaFoldDB" id="A0AAW1MRW9"/>
<comment type="similarity">
    <text evidence="1 7">Belongs to the peptidase S8 family.</text>
</comment>
<dbReference type="FunFam" id="3.40.50.200:FF:000006">
    <property type="entry name" value="Subtilisin-like protease SBT1.5"/>
    <property type="match status" value="1"/>
</dbReference>
<dbReference type="Pfam" id="PF05922">
    <property type="entry name" value="Inhibitor_I9"/>
    <property type="match status" value="1"/>
</dbReference>
<dbReference type="Pfam" id="PF02225">
    <property type="entry name" value="PA"/>
    <property type="match status" value="1"/>
</dbReference>
<dbReference type="InterPro" id="IPR041469">
    <property type="entry name" value="Subtilisin-like_FN3"/>
</dbReference>
<dbReference type="GO" id="GO:0006508">
    <property type="term" value="P:proteolysis"/>
    <property type="evidence" value="ECO:0007669"/>
    <property type="project" value="UniProtKB-KW"/>
</dbReference>
<dbReference type="PROSITE" id="PS51892">
    <property type="entry name" value="SUBTILASE"/>
    <property type="match status" value="1"/>
</dbReference>
<dbReference type="PROSITE" id="PS00138">
    <property type="entry name" value="SUBTILASE_SER"/>
    <property type="match status" value="1"/>
</dbReference>
<feature type="active site" description="Charge relay system" evidence="6 7">
    <location>
        <position position="210"/>
    </location>
</feature>
<dbReference type="EMBL" id="JBDFQZ010000002">
    <property type="protein sequence ID" value="KAK9748542.1"/>
    <property type="molecule type" value="Genomic_DNA"/>
</dbReference>
<dbReference type="PANTHER" id="PTHR10795">
    <property type="entry name" value="PROPROTEIN CONVERTASE SUBTILISIN/KEXIN"/>
    <property type="match status" value="1"/>
</dbReference>
<dbReference type="Gene3D" id="3.30.70.80">
    <property type="entry name" value="Peptidase S8 propeptide/proteinase inhibitor I9"/>
    <property type="match status" value="1"/>
</dbReference>
<feature type="active site" description="Charge relay system" evidence="6 7">
    <location>
        <position position="145"/>
    </location>
</feature>
<dbReference type="InterPro" id="IPR045051">
    <property type="entry name" value="SBT"/>
</dbReference>
<evidence type="ECO:0000259" key="11">
    <source>
        <dbReference type="Pfam" id="PF05922"/>
    </source>
</evidence>
<dbReference type="GO" id="GO:0004252">
    <property type="term" value="F:serine-type endopeptidase activity"/>
    <property type="evidence" value="ECO:0007669"/>
    <property type="project" value="UniProtKB-UniRule"/>
</dbReference>
<keyword evidence="2 7" id="KW-0645">Protease</keyword>
<keyword evidence="14" id="KW-1185">Reference proteome</keyword>
<organism evidence="13 14">
    <name type="scientific">Saponaria officinalis</name>
    <name type="common">Common soapwort</name>
    <name type="synonym">Lychnis saponaria</name>
    <dbReference type="NCBI Taxonomy" id="3572"/>
    <lineage>
        <taxon>Eukaryota</taxon>
        <taxon>Viridiplantae</taxon>
        <taxon>Streptophyta</taxon>
        <taxon>Embryophyta</taxon>
        <taxon>Tracheophyta</taxon>
        <taxon>Spermatophyta</taxon>
        <taxon>Magnoliopsida</taxon>
        <taxon>eudicotyledons</taxon>
        <taxon>Gunneridae</taxon>
        <taxon>Pentapetalae</taxon>
        <taxon>Caryophyllales</taxon>
        <taxon>Caryophyllaceae</taxon>
        <taxon>Caryophylleae</taxon>
        <taxon>Saponaria</taxon>
    </lineage>
</organism>
<dbReference type="FunFam" id="3.50.30.30:FF:000005">
    <property type="entry name" value="subtilisin-like protease SBT1.5"/>
    <property type="match status" value="1"/>
</dbReference>
<feature type="domain" description="Subtilisin-like protease fibronectin type-III" evidence="12">
    <location>
        <begin position="667"/>
        <end position="760"/>
    </location>
</feature>
<keyword evidence="5 7" id="KW-0720">Serine protease</keyword>
<feature type="chain" id="PRO_5043407757" evidence="8">
    <location>
        <begin position="24"/>
        <end position="763"/>
    </location>
</feature>
<evidence type="ECO:0000259" key="10">
    <source>
        <dbReference type="Pfam" id="PF02225"/>
    </source>
</evidence>
<reference evidence="13" key="1">
    <citation type="submission" date="2024-03" db="EMBL/GenBank/DDBJ databases">
        <title>WGS assembly of Saponaria officinalis var. Norfolk2.</title>
        <authorList>
            <person name="Jenkins J."/>
            <person name="Shu S."/>
            <person name="Grimwood J."/>
            <person name="Barry K."/>
            <person name="Goodstein D."/>
            <person name="Schmutz J."/>
            <person name="Leebens-Mack J."/>
            <person name="Osbourn A."/>
        </authorList>
    </citation>
    <scope>NUCLEOTIDE SEQUENCE [LARGE SCALE GENOMIC DNA]</scope>
    <source>
        <strain evidence="13">JIC</strain>
    </source>
</reference>
<protein>
    <submittedName>
        <fullName evidence="13">Uncharacterized protein</fullName>
    </submittedName>
</protein>
<dbReference type="PRINTS" id="PR00723">
    <property type="entry name" value="SUBTILISIN"/>
</dbReference>
<dbReference type="CDD" id="cd02120">
    <property type="entry name" value="PA_subtilisin_like"/>
    <property type="match status" value="1"/>
</dbReference>
<dbReference type="InterPro" id="IPR023828">
    <property type="entry name" value="Peptidase_S8_Ser-AS"/>
</dbReference>
<keyword evidence="4 7" id="KW-0378">Hydrolase</keyword>
<evidence type="ECO:0000256" key="6">
    <source>
        <dbReference type="PIRSR" id="PIRSR615500-1"/>
    </source>
</evidence>
<dbReference type="Pfam" id="PF17766">
    <property type="entry name" value="fn3_6"/>
    <property type="match status" value="1"/>
</dbReference>
<dbReference type="CDD" id="cd04852">
    <property type="entry name" value="Peptidases_S8_3"/>
    <property type="match status" value="1"/>
</dbReference>
<evidence type="ECO:0000256" key="5">
    <source>
        <dbReference type="ARBA" id="ARBA00022825"/>
    </source>
</evidence>
<keyword evidence="3 8" id="KW-0732">Signal</keyword>
<name>A0AAW1MRW9_SAPOF</name>
<feature type="active site" description="Charge relay system" evidence="6 7">
    <location>
        <position position="549"/>
    </location>
</feature>
<accession>A0AAW1MRW9</accession>
<evidence type="ECO:0000256" key="4">
    <source>
        <dbReference type="ARBA" id="ARBA00022801"/>
    </source>
</evidence>
<evidence type="ECO:0000259" key="9">
    <source>
        <dbReference type="Pfam" id="PF00082"/>
    </source>
</evidence>
<evidence type="ECO:0000313" key="13">
    <source>
        <dbReference type="EMBL" id="KAK9748542.1"/>
    </source>
</evidence>
<dbReference type="InterPro" id="IPR037045">
    <property type="entry name" value="S8pro/Inhibitor_I9_sf"/>
</dbReference>
<dbReference type="PROSITE" id="PS00137">
    <property type="entry name" value="SUBTILASE_HIS"/>
    <property type="match status" value="1"/>
</dbReference>
<feature type="domain" description="Peptidase S8/S53" evidence="9">
    <location>
        <begin position="137"/>
        <end position="608"/>
    </location>
</feature>
<dbReference type="InterPro" id="IPR034197">
    <property type="entry name" value="Peptidases_S8_3"/>
</dbReference>
<gene>
    <name evidence="13" type="ORF">RND81_02G065400</name>
</gene>
<dbReference type="InterPro" id="IPR010259">
    <property type="entry name" value="S8pro/Inhibitor_I9"/>
</dbReference>
<evidence type="ECO:0000256" key="1">
    <source>
        <dbReference type="ARBA" id="ARBA00011073"/>
    </source>
</evidence>
<evidence type="ECO:0000256" key="8">
    <source>
        <dbReference type="SAM" id="SignalP"/>
    </source>
</evidence>
<evidence type="ECO:0000256" key="3">
    <source>
        <dbReference type="ARBA" id="ARBA00022729"/>
    </source>
</evidence>
<evidence type="ECO:0000313" key="14">
    <source>
        <dbReference type="Proteomes" id="UP001443914"/>
    </source>
</evidence>
<comment type="caution">
    <text evidence="13">The sequence shown here is derived from an EMBL/GenBank/DDBJ whole genome shotgun (WGS) entry which is preliminary data.</text>
</comment>
<feature type="signal peptide" evidence="8">
    <location>
        <begin position="1"/>
        <end position="23"/>
    </location>
</feature>
<dbReference type="InterPro" id="IPR003137">
    <property type="entry name" value="PA_domain"/>
</dbReference>
<dbReference type="Gene3D" id="3.40.50.200">
    <property type="entry name" value="Peptidase S8/S53 domain"/>
    <property type="match status" value="1"/>
</dbReference>
<evidence type="ECO:0000256" key="7">
    <source>
        <dbReference type="PROSITE-ProRule" id="PRU01240"/>
    </source>
</evidence>
<sequence>MKSSFFLFIVILCVFFLSHFGESSENEQTNEGGIYIVYMGDASQTNKINHNTLVTSLLKRNKNAIIQSYKNGFTGFAARLTEAEAEQLHRHPGVVSVFPEPILQLHTTRSWDFLKDETSLLITSQPSLIPTSVSQSSDTVIGILDTGIWPESESFSDEGMGPIPSRWKGTCVEGIDFNSSNCNKKLIGARYYKDEDSGSIVRTARDSEGHGTHVSSTAAGASVLNASYYGLAPGTAKGGSSSARIAMYRVCSSIGCPGSAILAAFDDAIADGVDILSLSLGASGGFAPDLSQDPIAIGAFHAVQRGITVVCSAGNDGPSQQSVVNVAPWIITVAATTIDRDLESSVVLGNKNVIPGGSINFSNLDKSPIYPLIYGGSAKNTSGSDTDARNCYPNALSAQKINGSIVLCQHDSSSQYSMREKREGVKALGAVGAIFINDKTRLVASNTGLFPATVITSKDGDDILGYINSTGNPLATVLPTQTVTNFKPAPTVAFFSARGPSYTTKNLLKPDIAAPGVNILAAWIANDTSEDTTPSGKDPPRFNLLSGTSMACPHASGIVANVKSQYPTWSPAAIRSAIMTTAIQMNNLKETIATETAQAGTAYDYGAGEVSPTGGLQPGLVYELDPSDYLLFLCYYGYNLSTIKLISSQFPDGFSCPSNSTKDMISNLNYPSIALSKMNVTVNRTVTNVDTDAETTYSVIVNAPKGLDVNVTPNELVFTKDVKKLSYQVTFSSSSSLKGDLFGAITWTNKKYNVRSPFVVSID</sequence>
<feature type="domain" description="Inhibitor I9" evidence="11">
    <location>
        <begin position="35"/>
        <end position="106"/>
    </location>
</feature>
<proteinExistence type="inferred from homology"/>
<evidence type="ECO:0000259" key="12">
    <source>
        <dbReference type="Pfam" id="PF17766"/>
    </source>
</evidence>
<dbReference type="Proteomes" id="UP001443914">
    <property type="component" value="Unassembled WGS sequence"/>
</dbReference>
<dbReference type="Gene3D" id="3.50.30.30">
    <property type="match status" value="1"/>
</dbReference>
<feature type="domain" description="PA" evidence="10">
    <location>
        <begin position="371"/>
        <end position="463"/>
    </location>
</feature>
<dbReference type="InterPro" id="IPR022398">
    <property type="entry name" value="Peptidase_S8_His-AS"/>
</dbReference>
<dbReference type="Gene3D" id="2.60.40.2310">
    <property type="match status" value="1"/>
</dbReference>
<dbReference type="InterPro" id="IPR036852">
    <property type="entry name" value="Peptidase_S8/S53_dom_sf"/>
</dbReference>
<dbReference type="InterPro" id="IPR000209">
    <property type="entry name" value="Peptidase_S8/S53_dom"/>
</dbReference>
<dbReference type="Pfam" id="PF00082">
    <property type="entry name" value="Peptidase_S8"/>
    <property type="match status" value="1"/>
</dbReference>
<dbReference type="InterPro" id="IPR015500">
    <property type="entry name" value="Peptidase_S8_subtilisin-rel"/>
</dbReference>
<evidence type="ECO:0000256" key="2">
    <source>
        <dbReference type="ARBA" id="ARBA00022670"/>
    </source>
</evidence>